<dbReference type="AlphaFoldDB" id="B0CBL8"/>
<feature type="signal peptide" evidence="2">
    <location>
        <begin position="1"/>
        <end position="26"/>
    </location>
</feature>
<dbReference type="STRING" id="329726.AM1_4155"/>
<reference evidence="3 4" key="1">
    <citation type="journal article" date="2008" name="Proc. Natl. Acad. Sci. U.S.A.">
        <title>Niche adaptation and genome expansion in the chlorophyll d-producing cyanobacterium Acaryochloris marina.</title>
        <authorList>
            <person name="Swingley W.D."/>
            <person name="Chen M."/>
            <person name="Cheung P.C."/>
            <person name="Conrad A.L."/>
            <person name="Dejesa L.C."/>
            <person name="Hao J."/>
            <person name="Honchak B.M."/>
            <person name="Karbach L.E."/>
            <person name="Kurdoglu A."/>
            <person name="Lahiri S."/>
            <person name="Mastrian S.D."/>
            <person name="Miyashita H."/>
            <person name="Page L."/>
            <person name="Ramakrishna P."/>
            <person name="Satoh S."/>
            <person name="Sattley W.M."/>
            <person name="Shimada Y."/>
            <person name="Taylor H.L."/>
            <person name="Tomo T."/>
            <person name="Tsuchiya T."/>
            <person name="Wang Z.T."/>
            <person name="Raymond J."/>
            <person name="Mimuro M."/>
            <person name="Blankenship R.E."/>
            <person name="Touchman J.W."/>
        </authorList>
    </citation>
    <scope>NUCLEOTIDE SEQUENCE [LARGE SCALE GENOMIC DNA]</scope>
    <source>
        <strain evidence="4">MBIC 11017</strain>
    </source>
</reference>
<evidence type="ECO:0000256" key="1">
    <source>
        <dbReference type="SAM" id="MobiDB-lite"/>
    </source>
</evidence>
<sequence length="241" mass="26018">MHRLTQTPKRKSIALALLPLSLGLLMSCSSTETSSDTESPASTPAESSASDASTDSLDRSVADPSSTTDETADNSNSGTETLASSASSGKVDLAAIIGTEDDGWLPKTLSEYDFKRGMSPEEVGKILPGAEKISKFGFSEVPAKGVPGVDKYKFSFLKDKKDPEGKRTLYSVSLLFDPSIKKDHPYQKVALAFAEKYGEVEPEKIEKKIVTWVGPNFATAQFTNSINKFEGYEFKIVVPKS</sequence>
<evidence type="ECO:0000313" key="4">
    <source>
        <dbReference type="Proteomes" id="UP000000268"/>
    </source>
</evidence>
<dbReference type="KEGG" id="amr:AM1_4155"/>
<dbReference type="PROSITE" id="PS51257">
    <property type="entry name" value="PROKAR_LIPOPROTEIN"/>
    <property type="match status" value="1"/>
</dbReference>
<gene>
    <name evidence="3" type="ordered locus">AM1_4155</name>
</gene>
<name>B0CBL8_ACAM1</name>
<dbReference type="OrthoDB" id="9821601at2"/>
<dbReference type="RefSeq" id="WP_012164477.1">
    <property type="nucleotide sequence ID" value="NC_009925.1"/>
</dbReference>
<dbReference type="Proteomes" id="UP000000268">
    <property type="component" value="Chromosome"/>
</dbReference>
<dbReference type="EMBL" id="CP000828">
    <property type="protein sequence ID" value="ABW29136.1"/>
    <property type="molecule type" value="Genomic_DNA"/>
</dbReference>
<keyword evidence="2" id="KW-0732">Signal</keyword>
<keyword evidence="4" id="KW-1185">Reference proteome</keyword>
<dbReference type="HOGENOM" id="CLU_1149874_0_0_3"/>
<evidence type="ECO:0000256" key="2">
    <source>
        <dbReference type="SAM" id="SignalP"/>
    </source>
</evidence>
<evidence type="ECO:0000313" key="3">
    <source>
        <dbReference type="EMBL" id="ABW29136.1"/>
    </source>
</evidence>
<accession>B0CBL8</accession>
<feature type="region of interest" description="Disordered" evidence="1">
    <location>
        <begin position="29"/>
        <end position="84"/>
    </location>
</feature>
<feature type="compositionally biased region" description="Low complexity" evidence="1">
    <location>
        <begin position="29"/>
        <end position="55"/>
    </location>
</feature>
<protein>
    <recommendedName>
        <fullName evidence="5">Lipoprotein</fullName>
    </recommendedName>
</protein>
<organism evidence="3 4">
    <name type="scientific">Acaryochloris marina (strain MBIC 11017)</name>
    <dbReference type="NCBI Taxonomy" id="329726"/>
    <lineage>
        <taxon>Bacteria</taxon>
        <taxon>Bacillati</taxon>
        <taxon>Cyanobacteriota</taxon>
        <taxon>Cyanophyceae</taxon>
        <taxon>Acaryochloridales</taxon>
        <taxon>Acaryochloridaceae</taxon>
        <taxon>Acaryochloris</taxon>
    </lineage>
</organism>
<feature type="compositionally biased region" description="Polar residues" evidence="1">
    <location>
        <begin position="63"/>
        <end position="84"/>
    </location>
</feature>
<proteinExistence type="predicted"/>
<feature type="chain" id="PRO_5002748589" description="Lipoprotein" evidence="2">
    <location>
        <begin position="27"/>
        <end position="241"/>
    </location>
</feature>
<evidence type="ECO:0008006" key="5">
    <source>
        <dbReference type="Google" id="ProtNLM"/>
    </source>
</evidence>